<name>A0ACC2T3M6_9FUNG</name>
<reference evidence="1" key="1">
    <citation type="submission" date="2022-04" db="EMBL/GenBank/DDBJ databases">
        <title>Genome of the entomopathogenic fungus Entomophthora muscae.</title>
        <authorList>
            <person name="Elya C."/>
            <person name="Lovett B.R."/>
            <person name="Lee E."/>
            <person name="Macias A.M."/>
            <person name="Hajek A.E."/>
            <person name="De Bivort B.L."/>
            <person name="Kasson M.T."/>
            <person name="De Fine Licht H.H."/>
            <person name="Stajich J.E."/>
        </authorList>
    </citation>
    <scope>NUCLEOTIDE SEQUENCE</scope>
    <source>
        <strain evidence="1">Berkeley</strain>
    </source>
</reference>
<keyword evidence="2" id="KW-1185">Reference proteome</keyword>
<evidence type="ECO:0000313" key="1">
    <source>
        <dbReference type="EMBL" id="KAJ9069185.1"/>
    </source>
</evidence>
<protein>
    <submittedName>
        <fullName evidence="1">Uncharacterized protein</fullName>
    </submittedName>
</protein>
<evidence type="ECO:0000313" key="2">
    <source>
        <dbReference type="Proteomes" id="UP001165960"/>
    </source>
</evidence>
<proteinExistence type="predicted"/>
<organism evidence="1 2">
    <name type="scientific">Entomophthora muscae</name>
    <dbReference type="NCBI Taxonomy" id="34485"/>
    <lineage>
        <taxon>Eukaryota</taxon>
        <taxon>Fungi</taxon>
        <taxon>Fungi incertae sedis</taxon>
        <taxon>Zoopagomycota</taxon>
        <taxon>Entomophthoromycotina</taxon>
        <taxon>Entomophthoromycetes</taxon>
        <taxon>Entomophthorales</taxon>
        <taxon>Entomophthoraceae</taxon>
        <taxon>Entomophthora</taxon>
    </lineage>
</organism>
<dbReference type="Proteomes" id="UP001165960">
    <property type="component" value="Unassembled WGS sequence"/>
</dbReference>
<accession>A0ACC2T3M6</accession>
<dbReference type="EMBL" id="QTSX02003652">
    <property type="protein sequence ID" value="KAJ9069185.1"/>
    <property type="molecule type" value="Genomic_DNA"/>
</dbReference>
<sequence length="269" mass="29393">MGNAIRYLKREISTVDPDITDEDAKALLADRIDNFIRDQIIVADHIIAANALEKIQPNDVILAYGGSSVILQAFEAAQEKGICFRVVIVDSGPRFEGKHMVRKLVRKGVECTYVPLAGVAYIAKEATKVFLGAHGLFSNGTLLARAGTAMVALAGHHQRLPVIVCCETYKFSDKVRLDSVVWNEIGDARDLLAISTLEYSAVSAQAATEEEAKNQVIDDNLTSHSNLHFLNLLYDLTPADYITVVVTEVGLIPCTSVPVVLREYAPLIQ</sequence>
<comment type="caution">
    <text evidence="1">The sequence shown here is derived from an EMBL/GenBank/DDBJ whole genome shotgun (WGS) entry which is preliminary data.</text>
</comment>
<gene>
    <name evidence="1" type="ORF">DSO57_1021185</name>
</gene>